<evidence type="ECO:0000313" key="2">
    <source>
        <dbReference type="EMBL" id="KRH92256.1"/>
    </source>
</evidence>
<accession>A0A0R0M0M7</accession>
<reference evidence="2 3" key="1">
    <citation type="submission" date="2015-07" db="EMBL/GenBank/DDBJ databases">
        <title>The genome of Pseudoloma neurophilia, a relevant intracellular parasite of the zebrafish.</title>
        <authorList>
            <person name="Ndikumana S."/>
            <person name="Pelin A."/>
            <person name="Sanders J."/>
            <person name="Corradi N."/>
        </authorList>
    </citation>
    <scope>NUCLEOTIDE SEQUENCE [LARGE SCALE GENOMIC DNA]</scope>
    <source>
        <strain evidence="2 3">MK1</strain>
    </source>
</reference>
<keyword evidence="1" id="KW-0472">Membrane</keyword>
<proteinExistence type="predicted"/>
<dbReference type="EMBL" id="LGUB01001075">
    <property type="protein sequence ID" value="KRH92256.1"/>
    <property type="molecule type" value="Genomic_DNA"/>
</dbReference>
<keyword evidence="1" id="KW-1133">Transmembrane helix</keyword>
<dbReference type="Proteomes" id="UP000051530">
    <property type="component" value="Unassembled WGS sequence"/>
</dbReference>
<name>A0A0R0M0M7_9MICR</name>
<comment type="caution">
    <text evidence="2">The sequence shown here is derived from an EMBL/GenBank/DDBJ whole genome shotgun (WGS) entry which is preliminary data.</text>
</comment>
<keyword evidence="1" id="KW-0812">Transmembrane</keyword>
<evidence type="ECO:0000313" key="3">
    <source>
        <dbReference type="Proteomes" id="UP000051530"/>
    </source>
</evidence>
<protein>
    <submittedName>
        <fullName evidence="2">Uncharacterized protein</fullName>
    </submittedName>
</protein>
<organism evidence="2 3">
    <name type="scientific">Pseudoloma neurophilia</name>
    <dbReference type="NCBI Taxonomy" id="146866"/>
    <lineage>
        <taxon>Eukaryota</taxon>
        <taxon>Fungi</taxon>
        <taxon>Fungi incertae sedis</taxon>
        <taxon>Microsporidia</taxon>
        <taxon>Pseudoloma</taxon>
    </lineage>
</organism>
<evidence type="ECO:0000256" key="1">
    <source>
        <dbReference type="SAM" id="Phobius"/>
    </source>
</evidence>
<feature type="non-terminal residue" evidence="2">
    <location>
        <position position="1"/>
    </location>
</feature>
<feature type="transmembrane region" description="Helical" evidence="1">
    <location>
        <begin position="12"/>
        <end position="32"/>
    </location>
</feature>
<sequence length="40" mass="4839">NILFIFLVSTTWSTIHVHYLSIVFCIAHFNCFRIKFFIVF</sequence>
<dbReference type="AlphaFoldDB" id="A0A0R0M0M7"/>
<gene>
    <name evidence="2" type="ORF">M153_88740001023</name>
</gene>
<keyword evidence="3" id="KW-1185">Reference proteome</keyword>
<dbReference type="VEuPathDB" id="MicrosporidiaDB:M153_88740001023"/>